<proteinExistence type="predicted"/>
<dbReference type="EMBL" id="CAKXAJ010026513">
    <property type="protein sequence ID" value="CAH2269382.1"/>
    <property type="molecule type" value="Genomic_DNA"/>
</dbReference>
<accession>A0A8S4SLE0</accession>
<evidence type="ECO:0000313" key="1">
    <source>
        <dbReference type="EMBL" id="CAH2269382.1"/>
    </source>
</evidence>
<reference evidence="1" key="1">
    <citation type="submission" date="2022-03" db="EMBL/GenBank/DDBJ databases">
        <authorList>
            <person name="Lindestad O."/>
        </authorList>
    </citation>
    <scope>NUCLEOTIDE SEQUENCE</scope>
</reference>
<evidence type="ECO:0000313" key="2">
    <source>
        <dbReference type="Proteomes" id="UP000838756"/>
    </source>
</evidence>
<comment type="caution">
    <text evidence="1">The sequence shown here is derived from an EMBL/GenBank/DDBJ whole genome shotgun (WGS) entry which is preliminary data.</text>
</comment>
<protein>
    <submittedName>
        <fullName evidence="1">Jg22226 protein</fullName>
    </submittedName>
</protein>
<sequence>MWQETQLPTFHILAVNIRNVDKKGFVRVDGINYIRMTPRRLLLCGRMGTEEQDCEVPEHEYAEERRVSTIHHVYFCC</sequence>
<dbReference type="Proteomes" id="UP000838756">
    <property type="component" value="Unassembled WGS sequence"/>
</dbReference>
<organism evidence="1 2">
    <name type="scientific">Pararge aegeria aegeria</name>
    <dbReference type="NCBI Taxonomy" id="348720"/>
    <lineage>
        <taxon>Eukaryota</taxon>
        <taxon>Metazoa</taxon>
        <taxon>Ecdysozoa</taxon>
        <taxon>Arthropoda</taxon>
        <taxon>Hexapoda</taxon>
        <taxon>Insecta</taxon>
        <taxon>Pterygota</taxon>
        <taxon>Neoptera</taxon>
        <taxon>Endopterygota</taxon>
        <taxon>Lepidoptera</taxon>
        <taxon>Glossata</taxon>
        <taxon>Ditrysia</taxon>
        <taxon>Papilionoidea</taxon>
        <taxon>Nymphalidae</taxon>
        <taxon>Satyrinae</taxon>
        <taxon>Satyrini</taxon>
        <taxon>Parargina</taxon>
        <taxon>Pararge</taxon>
    </lineage>
</organism>
<name>A0A8S4SLE0_9NEOP</name>
<keyword evidence="2" id="KW-1185">Reference proteome</keyword>
<gene>
    <name evidence="1" type="primary">jg22226</name>
    <name evidence="1" type="ORF">PAEG_LOCUS27601</name>
</gene>
<dbReference type="AlphaFoldDB" id="A0A8S4SLE0"/>